<keyword evidence="8" id="KW-0539">Nucleus</keyword>
<evidence type="ECO:0000256" key="5">
    <source>
        <dbReference type="ARBA" id="ARBA00022801"/>
    </source>
</evidence>
<dbReference type="GO" id="GO:0034511">
    <property type="term" value="F:U3 snoRNA binding"/>
    <property type="evidence" value="ECO:0007669"/>
    <property type="project" value="TreeGrafter"/>
</dbReference>
<keyword evidence="6" id="KW-0067">ATP-binding</keyword>
<keyword evidence="3" id="KW-0597">Phosphoprotein</keyword>
<dbReference type="FunFam" id="3.40.50.300:FF:000105">
    <property type="entry name" value="BMS1 ribosome biogenesis factor"/>
    <property type="match status" value="1"/>
</dbReference>
<feature type="compositionally biased region" description="Basic and acidic residues" evidence="11">
    <location>
        <begin position="309"/>
        <end position="329"/>
    </location>
</feature>
<evidence type="ECO:0000256" key="11">
    <source>
        <dbReference type="SAM" id="MobiDB-lite"/>
    </source>
</evidence>
<dbReference type="InterPro" id="IPR027417">
    <property type="entry name" value="P-loop_NTPase"/>
</dbReference>
<dbReference type="GO" id="GO:0000479">
    <property type="term" value="P:endonucleolytic cleavage of tricistronic rRNA transcript (SSU-rRNA, 5.8S rRNA, LSU-rRNA)"/>
    <property type="evidence" value="ECO:0007669"/>
    <property type="project" value="TreeGrafter"/>
</dbReference>
<evidence type="ECO:0000256" key="2">
    <source>
        <dbReference type="ARBA" id="ARBA00022517"/>
    </source>
</evidence>
<dbReference type="GO" id="GO:0005524">
    <property type="term" value="F:ATP binding"/>
    <property type="evidence" value="ECO:0007669"/>
    <property type="project" value="UniProtKB-KW"/>
</dbReference>
<dbReference type="GO" id="GO:0005525">
    <property type="term" value="F:GTP binding"/>
    <property type="evidence" value="ECO:0007669"/>
    <property type="project" value="UniProtKB-KW"/>
</dbReference>
<evidence type="ECO:0000259" key="12">
    <source>
        <dbReference type="PROSITE" id="PS51714"/>
    </source>
</evidence>
<dbReference type="OrthoDB" id="10260897at2759"/>
<dbReference type="InterPro" id="IPR039761">
    <property type="entry name" value="Bms1/Tsr1"/>
</dbReference>
<dbReference type="GO" id="GO:0000462">
    <property type="term" value="P:maturation of SSU-rRNA from tricistronic rRNA transcript (SSU-rRNA, 5.8S rRNA, LSU-rRNA)"/>
    <property type="evidence" value="ECO:0007669"/>
    <property type="project" value="TreeGrafter"/>
</dbReference>
<evidence type="ECO:0000256" key="1">
    <source>
        <dbReference type="ARBA" id="ARBA00004604"/>
    </source>
</evidence>
<dbReference type="GO" id="GO:0005654">
    <property type="term" value="C:nucleoplasm"/>
    <property type="evidence" value="ECO:0007669"/>
    <property type="project" value="UniProtKB-ARBA"/>
</dbReference>
<dbReference type="InterPro" id="IPR037875">
    <property type="entry name" value="Bms1_N"/>
</dbReference>
<comment type="catalytic activity">
    <reaction evidence="9">
        <text>GTP + H2O = GDP + phosphate + H(+)</text>
        <dbReference type="Rhea" id="RHEA:19669"/>
        <dbReference type="ChEBI" id="CHEBI:15377"/>
        <dbReference type="ChEBI" id="CHEBI:15378"/>
        <dbReference type="ChEBI" id="CHEBI:37565"/>
        <dbReference type="ChEBI" id="CHEBI:43474"/>
        <dbReference type="ChEBI" id="CHEBI:58189"/>
    </reaction>
    <physiologicalReaction direction="left-to-right" evidence="9">
        <dbReference type="Rhea" id="RHEA:19670"/>
    </physiologicalReaction>
</comment>
<feature type="region of interest" description="Disordered" evidence="11">
    <location>
        <begin position="742"/>
        <end position="812"/>
    </location>
</feature>
<dbReference type="InterPro" id="IPR030387">
    <property type="entry name" value="G_Bms1/Tsr1_dom"/>
</dbReference>
<feature type="compositionally biased region" description="Basic and acidic residues" evidence="11">
    <location>
        <begin position="848"/>
        <end position="857"/>
    </location>
</feature>
<dbReference type="InterPro" id="IPR007034">
    <property type="entry name" value="BMS1_TSR1_C"/>
</dbReference>
<feature type="compositionally biased region" description="Acidic residues" evidence="11">
    <location>
        <begin position="903"/>
        <end position="919"/>
    </location>
</feature>
<feature type="compositionally biased region" description="Acidic residues" evidence="11">
    <location>
        <begin position="881"/>
        <end position="892"/>
    </location>
</feature>
<organism evidence="13 14">
    <name type="scientific">Aphidius gifuensis</name>
    <name type="common">Parasitoid wasp</name>
    <dbReference type="NCBI Taxonomy" id="684658"/>
    <lineage>
        <taxon>Eukaryota</taxon>
        <taxon>Metazoa</taxon>
        <taxon>Ecdysozoa</taxon>
        <taxon>Arthropoda</taxon>
        <taxon>Hexapoda</taxon>
        <taxon>Insecta</taxon>
        <taxon>Pterygota</taxon>
        <taxon>Neoptera</taxon>
        <taxon>Endopterygota</taxon>
        <taxon>Hymenoptera</taxon>
        <taxon>Apocrita</taxon>
        <taxon>Ichneumonoidea</taxon>
        <taxon>Braconidae</taxon>
        <taxon>Aphidiinae</taxon>
        <taxon>Aphidius</taxon>
    </lineage>
</organism>
<dbReference type="Pfam" id="PF08142">
    <property type="entry name" value="AARP2CN"/>
    <property type="match status" value="1"/>
</dbReference>
<gene>
    <name evidence="13" type="ORF">HCN44_000182</name>
</gene>
<dbReference type="InterPro" id="IPR012948">
    <property type="entry name" value="AARP2CN"/>
</dbReference>
<sequence length="1553" mass="179346">MESIEFELAQVPAYEEKVSSETPYEPSLNVMQSEFFNKYLMEQEAIKQKFDECLYEIELSTMAYFQVGNILNKIDNKTMTACEKKKKITCIAPDFQSITRNTYLYTYTIDEMMQLARNLEEQMKNQTEESLKRFRSSALIVQANMNNRLHIMKLDEVYKHFQDNFMNTSIELMKIRIEGMEALELSLLNAVKSLDDLVNNNNNDHFQQDITTLMKCLTEKSKEIFQVYRQEKLAIKKKFDEKINGLELAILDFFKSKEYQVRVAKKTADRCIESKLRPNKDNCTALYIKSVPVPMDCLIINKIQIKNKMSDPDDKMTHKSHRERNSGRKADKKKAKTKREEFINNKQNNPKAFTFNRVVRAERQFRRKQDHDTKKQRNPVVDRTPVEPPPIVVAIVGPPKVGKTLLLQCLIKNYVRQPLSTIVGPVTIVSGKKKRITFIECNNDINSMIDIAKVADIVLLLIDASFGFEMETFEFLNICQVHGMPKIIGVLTHLDLFKNVQQLKQTKKLLKHRFWTEIYKGAKLFYLSGMRWNKYLGNEVKNLCRFISVMKPNQLKWRTSHPYVLVDRIEDLTPPETIRQNSKTDRSISLYGYVRGAPLTKESSIHIAGCGDFRIKDVSYLSDPCPLPDQIKKRALVEKERLIYAPFSGVGGIVYDKDAVYVELGGSHSHKEEEDTGLISSLIDVQGTLDEKLEKSEIQLFSGTKAIKSTDVNDTFAPSFSQKNVLDNGRIRRQVVFNDSKEFIANDNDSDDNNDNADGDDDNDNDDNDDDDDNEEKQEKKVSKKSKRDENDPESSCPENKRKKINDDNNITEKLEDELAALKTDIEKESSAAAKEKENQVYRSITRNTDDQVKNKIAEALNRFDTISSQTKSLKNSDNESSSDDESYDELGDNNISKKTNNDDDSDDDSVQSDEDDDKMEVSKSDDEKNDDEDDELKWKSGLAKKANEAFENRQRTNVNFNKLVYSIVKKNKDDNNDEDETNEKDESEKLGGLFNVISEQQKKKLEERELENEEEFSFFTRNKPRDWLVGDNESLLVGRFSKYDKSNDAETLINGDGLASNDDDEVEGDYEDLETGEKYKAPITESKELDKKQTDERKILVEKKRKLKKQFDSEYDNTETKSYYDELKQEAEKQAQLNKSEFDGLDDDMRVQLEGYRPGMYVRIEIDSVPCELITNFDASYPIIIGGLLHGEENIGFVQTKLKKHRWHSKILKTKDPLILSVGWRRFQTLPIYAKLEDNMRNRMLKYTPEHVACMAHYWGPITPLHTGVLAIQDVATKIPGFRIAATGSITGLDKTTHIVKKLKLTGVPIIIQKKTAFIKDMFNSRLEVAKFEGAKIKTVSGIRGQIKKSVKKLGEGTFRGTFEDKIQLSDIVFCRTWYKVDVPKFYNPVNSLLLPPELKNQWKGMKTTGQIKKELGIYADANKDSSYTPIVREVKTFKPLAIPKNLQKDLPYRDKPKLEQLPEKRRTKFADKRVAVVRDAREEKVSRMMKMMRTAQSHRQEKLKLATSKRMNAYKKLVDEEQMKSIKRQKIMKKEVFRSMSKAQEKEKKKF</sequence>
<feature type="region of interest" description="Disordered" evidence="11">
    <location>
        <begin position="309"/>
        <end position="339"/>
    </location>
</feature>
<dbReference type="PANTHER" id="PTHR12858:SF2">
    <property type="entry name" value="RIBOSOME BIOGENESIS PROTEIN BMS1 HOMOLOG"/>
    <property type="match status" value="1"/>
</dbReference>
<comment type="caution">
    <text evidence="13">The sequence shown here is derived from an EMBL/GenBank/DDBJ whole genome shotgun (WGS) entry which is preliminary data.</text>
</comment>
<comment type="similarity">
    <text evidence="10">Belongs to the TRAFAC class translation factor GTPase superfamily. Bms1-like GTPase family. BMS1 subfamily.</text>
</comment>
<feature type="domain" description="Bms1-type G" evidence="12">
    <location>
        <begin position="388"/>
        <end position="553"/>
    </location>
</feature>
<feature type="region of interest" description="Disordered" evidence="11">
    <location>
        <begin position="969"/>
        <end position="994"/>
    </location>
</feature>
<dbReference type="SMART" id="SM01362">
    <property type="entry name" value="DUF663"/>
    <property type="match status" value="1"/>
</dbReference>
<dbReference type="EMBL" id="JACMRX010000004">
    <property type="protein sequence ID" value="KAF7990377.1"/>
    <property type="molecule type" value="Genomic_DNA"/>
</dbReference>
<dbReference type="PROSITE" id="PS51714">
    <property type="entry name" value="G_BMS1"/>
    <property type="match status" value="1"/>
</dbReference>
<dbReference type="GO" id="GO:0003924">
    <property type="term" value="F:GTPase activity"/>
    <property type="evidence" value="ECO:0007669"/>
    <property type="project" value="TreeGrafter"/>
</dbReference>
<keyword evidence="4" id="KW-0547">Nucleotide-binding</keyword>
<keyword evidence="14" id="KW-1185">Reference proteome</keyword>
<dbReference type="GO" id="GO:0032040">
    <property type="term" value="C:small-subunit processome"/>
    <property type="evidence" value="ECO:0007669"/>
    <property type="project" value="UniProtKB-ARBA"/>
</dbReference>
<evidence type="ECO:0000256" key="8">
    <source>
        <dbReference type="ARBA" id="ARBA00023242"/>
    </source>
</evidence>
<evidence type="ECO:0000256" key="7">
    <source>
        <dbReference type="ARBA" id="ARBA00023134"/>
    </source>
</evidence>
<proteinExistence type="inferred from homology"/>
<dbReference type="PANTHER" id="PTHR12858">
    <property type="entry name" value="RIBOSOME BIOGENESIS PROTEIN"/>
    <property type="match status" value="1"/>
</dbReference>
<reference evidence="13 14" key="1">
    <citation type="submission" date="2020-08" db="EMBL/GenBank/DDBJ databases">
        <title>Aphidius gifuensis genome sequencing and assembly.</title>
        <authorList>
            <person name="Du Z."/>
        </authorList>
    </citation>
    <scope>NUCLEOTIDE SEQUENCE [LARGE SCALE GENOMIC DNA]</scope>
    <source>
        <strain evidence="13">YNYX2018</strain>
        <tissue evidence="13">Adults</tissue>
    </source>
</reference>
<name>A0A835CNL2_APHGI</name>
<dbReference type="Proteomes" id="UP000639338">
    <property type="component" value="Unassembled WGS sequence"/>
</dbReference>
<dbReference type="Pfam" id="PF04950">
    <property type="entry name" value="RIBIOP_C"/>
    <property type="match status" value="1"/>
</dbReference>
<evidence type="ECO:0000313" key="13">
    <source>
        <dbReference type="EMBL" id="KAF7990377.1"/>
    </source>
</evidence>
<feature type="compositionally biased region" description="Acidic residues" evidence="11">
    <location>
        <begin position="748"/>
        <end position="776"/>
    </location>
</feature>
<keyword evidence="5" id="KW-0378">Hydrolase</keyword>
<feature type="region of interest" description="Disordered" evidence="11">
    <location>
        <begin position="828"/>
        <end position="940"/>
    </location>
</feature>
<evidence type="ECO:0000256" key="9">
    <source>
        <dbReference type="ARBA" id="ARBA00049117"/>
    </source>
</evidence>
<keyword evidence="7" id="KW-0342">GTP-binding</keyword>
<evidence type="ECO:0000256" key="3">
    <source>
        <dbReference type="ARBA" id="ARBA00022553"/>
    </source>
</evidence>
<feature type="compositionally biased region" description="Basic and acidic residues" evidence="11">
    <location>
        <begin position="828"/>
        <end position="840"/>
    </location>
</feature>
<accession>A0A835CNL2</accession>
<dbReference type="SMART" id="SM00785">
    <property type="entry name" value="AARP2CN"/>
    <property type="match status" value="1"/>
</dbReference>
<comment type="subcellular location">
    <subcellularLocation>
        <location evidence="1">Nucleus</location>
        <location evidence="1">Nucleolus</location>
    </subcellularLocation>
</comment>
<evidence type="ECO:0000256" key="6">
    <source>
        <dbReference type="ARBA" id="ARBA00022840"/>
    </source>
</evidence>
<protein>
    <recommendedName>
        <fullName evidence="12">Bms1-type G domain-containing protein</fullName>
    </recommendedName>
</protein>
<evidence type="ECO:0000313" key="14">
    <source>
        <dbReference type="Proteomes" id="UP000639338"/>
    </source>
</evidence>
<evidence type="ECO:0000256" key="10">
    <source>
        <dbReference type="ARBA" id="ARBA00061391"/>
    </source>
</evidence>
<dbReference type="Gene3D" id="3.40.50.300">
    <property type="entry name" value="P-loop containing nucleotide triphosphate hydrolases"/>
    <property type="match status" value="1"/>
</dbReference>
<keyword evidence="2" id="KW-0690">Ribosome biogenesis</keyword>
<dbReference type="GO" id="GO:0030686">
    <property type="term" value="C:90S preribosome"/>
    <property type="evidence" value="ECO:0007669"/>
    <property type="project" value="TreeGrafter"/>
</dbReference>
<dbReference type="CDD" id="cd01882">
    <property type="entry name" value="BMS1"/>
    <property type="match status" value="1"/>
</dbReference>
<evidence type="ECO:0000256" key="4">
    <source>
        <dbReference type="ARBA" id="ARBA00022741"/>
    </source>
</evidence>
<dbReference type="SUPFAM" id="SSF52540">
    <property type="entry name" value="P-loop containing nucleoside triphosphate hydrolases"/>
    <property type="match status" value="1"/>
</dbReference>